<proteinExistence type="predicted"/>
<dbReference type="GO" id="GO:0008477">
    <property type="term" value="F:purine nucleosidase activity"/>
    <property type="evidence" value="ECO:0007669"/>
    <property type="project" value="TreeGrafter"/>
</dbReference>
<evidence type="ECO:0000256" key="1">
    <source>
        <dbReference type="ARBA" id="ARBA00022801"/>
    </source>
</evidence>
<dbReference type="PANTHER" id="PTHR12304:SF4">
    <property type="entry name" value="URIDINE NUCLEOSIDASE"/>
    <property type="match status" value="1"/>
</dbReference>
<evidence type="ECO:0000256" key="2">
    <source>
        <dbReference type="ARBA" id="ARBA00023295"/>
    </source>
</evidence>
<dbReference type="InterPro" id="IPR023186">
    <property type="entry name" value="IUNH"/>
</dbReference>
<dbReference type="InterPro" id="IPR036452">
    <property type="entry name" value="Ribo_hydro-like"/>
</dbReference>
<keyword evidence="2" id="KW-0326">Glycosidase</keyword>
<comment type="caution">
    <text evidence="4">The sequence shown here is derived from an EMBL/GenBank/DDBJ whole genome shotgun (WGS) entry which is preliminary data.</text>
</comment>
<dbReference type="OrthoDB" id="9797882at2"/>
<evidence type="ECO:0000313" key="4">
    <source>
        <dbReference type="EMBL" id="TNM36477.1"/>
    </source>
</evidence>
<dbReference type="Proteomes" id="UP000313231">
    <property type="component" value="Unassembled WGS sequence"/>
</dbReference>
<dbReference type="Gene3D" id="3.90.245.10">
    <property type="entry name" value="Ribonucleoside hydrolase-like"/>
    <property type="match status" value="1"/>
</dbReference>
<sequence length="320" mass="33539">MTGPHGVVPILIDCDTGIDDALALLYAAAHGADLRACTVTHGNVPVPAGARNTLTVLDVAGLDTVPVHTGATRPLAQPLDVAHHVHGEDGLGDAGVTWSPRSPAGDLAPAEIVRLARAHPGELTLVAIGPLTNLGIALLLEPRLPELVDRVVVMGGAVGVPGNVTEYGEANVWHDPEAAQLVVDAAWDVVFVGLETTMPHPMSPDVLRRIEAGTDPRARFAWAILQCYLDFYEERLGVRSCVPHDALAVAVALDPELATYRTVPAFVETGRGPTRGTLVADLRPGSADAGADATAAGIIRIVETFDIDTFHERLLKSLGA</sequence>
<dbReference type="EMBL" id="VDMP01000027">
    <property type="protein sequence ID" value="TNM36477.1"/>
    <property type="molecule type" value="Genomic_DNA"/>
</dbReference>
<dbReference type="AlphaFoldDB" id="A0A5C4VL29"/>
<dbReference type="GO" id="GO:0006152">
    <property type="term" value="P:purine nucleoside catabolic process"/>
    <property type="evidence" value="ECO:0007669"/>
    <property type="project" value="TreeGrafter"/>
</dbReference>
<organism evidence="4 5">
    <name type="scientific">Nocardioides albidus</name>
    <dbReference type="NCBI Taxonomy" id="1517589"/>
    <lineage>
        <taxon>Bacteria</taxon>
        <taxon>Bacillati</taxon>
        <taxon>Actinomycetota</taxon>
        <taxon>Actinomycetes</taxon>
        <taxon>Propionibacteriales</taxon>
        <taxon>Nocardioidaceae</taxon>
        <taxon>Nocardioides</taxon>
    </lineage>
</organism>
<dbReference type="InterPro" id="IPR001910">
    <property type="entry name" value="Inosine/uridine_hydrolase_dom"/>
</dbReference>
<accession>A0A5C4VL29</accession>
<dbReference type="SUPFAM" id="SSF53590">
    <property type="entry name" value="Nucleoside hydrolase"/>
    <property type="match status" value="1"/>
</dbReference>
<feature type="domain" description="Inosine/uridine-preferring nucleoside hydrolase" evidence="3">
    <location>
        <begin position="10"/>
        <end position="311"/>
    </location>
</feature>
<keyword evidence="1 4" id="KW-0378">Hydrolase</keyword>
<evidence type="ECO:0000259" key="3">
    <source>
        <dbReference type="Pfam" id="PF01156"/>
    </source>
</evidence>
<gene>
    <name evidence="4" type="ORF">FHP29_20295</name>
</gene>
<dbReference type="Pfam" id="PF01156">
    <property type="entry name" value="IU_nuc_hydro"/>
    <property type="match status" value="1"/>
</dbReference>
<dbReference type="GO" id="GO:0005829">
    <property type="term" value="C:cytosol"/>
    <property type="evidence" value="ECO:0007669"/>
    <property type="project" value="TreeGrafter"/>
</dbReference>
<dbReference type="PANTHER" id="PTHR12304">
    <property type="entry name" value="INOSINE-URIDINE PREFERRING NUCLEOSIDE HYDROLASE"/>
    <property type="match status" value="1"/>
</dbReference>
<reference evidence="4 5" key="1">
    <citation type="journal article" date="2016" name="Int. J. Syst. Evol. Microbiol.">
        <title>Nocardioides albidus sp. nov., an actinobacterium isolated from garden soil.</title>
        <authorList>
            <person name="Singh H."/>
            <person name="Du J."/>
            <person name="Trinh H."/>
            <person name="Won K."/>
            <person name="Yang J.E."/>
            <person name="Yin C."/>
            <person name="Kook M."/>
            <person name="Yi T.H."/>
        </authorList>
    </citation>
    <scope>NUCLEOTIDE SEQUENCE [LARGE SCALE GENOMIC DNA]</scope>
    <source>
        <strain evidence="4 5">CCTCC AB 2015297</strain>
    </source>
</reference>
<dbReference type="RefSeq" id="WP_139624662.1">
    <property type="nucleotide sequence ID" value="NZ_VDMP01000027.1"/>
</dbReference>
<evidence type="ECO:0000313" key="5">
    <source>
        <dbReference type="Proteomes" id="UP000313231"/>
    </source>
</evidence>
<protein>
    <submittedName>
        <fullName evidence="4">Nucleoside hydrolase</fullName>
    </submittedName>
</protein>
<keyword evidence="5" id="KW-1185">Reference proteome</keyword>
<name>A0A5C4VL29_9ACTN</name>